<accession>A0A9Q0RYN9</accession>
<name>A0A9Q0RYN9_9DIPT</name>
<evidence type="ECO:0000313" key="2">
    <source>
        <dbReference type="EMBL" id="KAJ6637098.1"/>
    </source>
</evidence>
<protein>
    <submittedName>
        <fullName evidence="2">Serine protease inhibitor dipetalogastin</fullName>
    </submittedName>
</protein>
<gene>
    <name evidence="2" type="primary">DPGN</name>
    <name evidence="2" type="ORF">Bhyg_09824</name>
</gene>
<dbReference type="InterPro" id="IPR036058">
    <property type="entry name" value="Kazal_dom_sf"/>
</dbReference>
<dbReference type="PROSITE" id="PS51465">
    <property type="entry name" value="KAZAL_2"/>
    <property type="match status" value="1"/>
</dbReference>
<dbReference type="Proteomes" id="UP001151699">
    <property type="component" value="Chromosome X"/>
</dbReference>
<comment type="caution">
    <text evidence="2">The sequence shown here is derived from an EMBL/GenBank/DDBJ whole genome shotgun (WGS) entry which is preliminary data.</text>
</comment>
<keyword evidence="3" id="KW-1185">Reference proteome</keyword>
<reference evidence="2" key="1">
    <citation type="submission" date="2022-07" db="EMBL/GenBank/DDBJ databases">
        <authorList>
            <person name="Trinca V."/>
            <person name="Uliana J.V.C."/>
            <person name="Torres T.T."/>
            <person name="Ward R.J."/>
            <person name="Monesi N."/>
        </authorList>
    </citation>
    <scope>NUCLEOTIDE SEQUENCE</scope>
    <source>
        <strain evidence="2">HSMRA1968</strain>
        <tissue evidence="2">Whole embryos</tissue>
    </source>
</reference>
<dbReference type="InterPro" id="IPR002350">
    <property type="entry name" value="Kazal_dom"/>
</dbReference>
<dbReference type="Gene3D" id="3.30.60.30">
    <property type="match status" value="2"/>
</dbReference>
<sequence length="269" mass="31097">MLIRIDNLKQSLGFVKLYEQKQCPISEVRPLYHRECEPLICPSYQDLQGMWRSSVPVCANNGYTYGHIHQVRCLKDFMPNIEVLHEGGCTLYEVRKALGLNVKKKACSEKRISFEQNAICTWNNVTYANPFKALCAMRPRLREKIGGVCGCPFQRSCEKAHELQQSLRSAPIKERTKFVVCGSDWKTYRSQHHLECTRRYNSYLYMIHRGRCKHLEEPCPEKLKFIKTPTPVCGSDDKSYVSYDALICAQFRISKGLKYIHSGACVRKT</sequence>
<dbReference type="PANTHER" id="PTHR21179:SF1">
    <property type="entry name" value="KAZ1-TYPE SERINE PROTEASE INHIBITOR-LIKE PROTEIN TYPE EPSILON-RELATED"/>
    <property type="match status" value="1"/>
</dbReference>
<dbReference type="SMART" id="SM00280">
    <property type="entry name" value="KAZAL"/>
    <property type="match status" value="3"/>
</dbReference>
<dbReference type="EMBL" id="WJQU01000003">
    <property type="protein sequence ID" value="KAJ6637098.1"/>
    <property type="molecule type" value="Genomic_DNA"/>
</dbReference>
<dbReference type="InterPro" id="IPR039932">
    <property type="entry name" value="Spink4-like"/>
</dbReference>
<proteinExistence type="predicted"/>
<dbReference type="PANTHER" id="PTHR21179">
    <property type="entry name" value="SERINE-TYPE ENDOPEPTIDASE INHIBITOR"/>
    <property type="match status" value="1"/>
</dbReference>
<dbReference type="OrthoDB" id="88467at2759"/>
<evidence type="ECO:0000259" key="1">
    <source>
        <dbReference type="PROSITE" id="PS51465"/>
    </source>
</evidence>
<evidence type="ECO:0000313" key="3">
    <source>
        <dbReference type="Proteomes" id="UP001151699"/>
    </source>
</evidence>
<dbReference type="Pfam" id="PF07648">
    <property type="entry name" value="Kazal_2"/>
    <property type="match status" value="2"/>
</dbReference>
<feature type="domain" description="Kazal-like" evidence="1">
    <location>
        <begin position="206"/>
        <end position="267"/>
    </location>
</feature>
<organism evidence="2 3">
    <name type="scientific">Pseudolycoriella hygida</name>
    <dbReference type="NCBI Taxonomy" id="35572"/>
    <lineage>
        <taxon>Eukaryota</taxon>
        <taxon>Metazoa</taxon>
        <taxon>Ecdysozoa</taxon>
        <taxon>Arthropoda</taxon>
        <taxon>Hexapoda</taxon>
        <taxon>Insecta</taxon>
        <taxon>Pterygota</taxon>
        <taxon>Neoptera</taxon>
        <taxon>Endopterygota</taxon>
        <taxon>Diptera</taxon>
        <taxon>Nematocera</taxon>
        <taxon>Sciaroidea</taxon>
        <taxon>Sciaridae</taxon>
        <taxon>Pseudolycoriella</taxon>
    </lineage>
</organism>
<dbReference type="SUPFAM" id="SSF100895">
    <property type="entry name" value="Kazal-type serine protease inhibitors"/>
    <property type="match status" value="2"/>
</dbReference>
<dbReference type="GO" id="GO:0004867">
    <property type="term" value="F:serine-type endopeptidase inhibitor activity"/>
    <property type="evidence" value="ECO:0007669"/>
    <property type="project" value="InterPro"/>
</dbReference>
<dbReference type="AlphaFoldDB" id="A0A9Q0RYN9"/>